<feature type="compositionally biased region" description="Polar residues" evidence="1">
    <location>
        <begin position="20"/>
        <end position="33"/>
    </location>
</feature>
<dbReference type="Proteomes" id="UP000244338">
    <property type="component" value="Unassembled WGS sequence"/>
</dbReference>
<reference evidence="3" key="1">
    <citation type="journal article" date="2018" name="Sci. Rep.">
        <title>Lignite coal burning seam in the remote Altai Mountains harbors a hydrogen-driven thermophilic microbial community.</title>
        <authorList>
            <person name="Kadnikov V.V."/>
            <person name="Mardanov A.V."/>
            <person name="Ivasenko D.A."/>
            <person name="Antsiferov D.V."/>
            <person name="Beletsky A.V."/>
            <person name="Karnachuk O.V."/>
            <person name="Ravin N.V."/>
        </authorList>
    </citation>
    <scope>NUCLEOTIDE SEQUENCE [LARGE SCALE GENOMIC DNA]</scope>
</reference>
<evidence type="ECO:0000313" key="3">
    <source>
        <dbReference type="Proteomes" id="UP000244338"/>
    </source>
</evidence>
<accession>A0A2R6Y2U1</accession>
<dbReference type="Pfam" id="PF07875">
    <property type="entry name" value="Coat_F"/>
    <property type="match status" value="1"/>
</dbReference>
<organism evidence="2 3">
    <name type="scientific">Candidatus Carbonibacillus altaicus</name>
    <dbReference type="NCBI Taxonomy" id="2163959"/>
    <lineage>
        <taxon>Bacteria</taxon>
        <taxon>Bacillati</taxon>
        <taxon>Bacillota</taxon>
        <taxon>Bacilli</taxon>
        <taxon>Bacillales</taxon>
        <taxon>Candidatus Carbonibacillus</taxon>
    </lineage>
</organism>
<evidence type="ECO:0000256" key="1">
    <source>
        <dbReference type="SAM" id="MobiDB-lite"/>
    </source>
</evidence>
<dbReference type="AlphaFoldDB" id="A0A2R6Y2U1"/>
<name>A0A2R6Y2U1_9BACL</name>
<dbReference type="EMBL" id="PEBX01000016">
    <property type="protein sequence ID" value="PTQ56952.1"/>
    <property type="molecule type" value="Genomic_DNA"/>
</dbReference>
<proteinExistence type="predicted"/>
<feature type="region of interest" description="Disordered" evidence="1">
    <location>
        <begin position="1"/>
        <end position="39"/>
    </location>
</feature>
<sequence length="127" mass="14640">MNTNQVPTQQAAAQAGKQRVQLTPKQDTTSYSPAMSERDYANDMLTTEKYITSGLNTALWEVSNSTCHQDLLKMLNETHQATRRIFDYMFQQGWYPIEVETQDHLSQAYQQYSQYASQQFPPSGMMQ</sequence>
<protein>
    <submittedName>
        <fullName evidence="2">Spore coat F-containing protein</fullName>
    </submittedName>
</protein>
<dbReference type="InterPro" id="IPR012851">
    <property type="entry name" value="Spore_coat_CotF-like"/>
</dbReference>
<feature type="compositionally biased region" description="Polar residues" evidence="1">
    <location>
        <begin position="1"/>
        <end position="12"/>
    </location>
</feature>
<gene>
    <name evidence="2" type="ORF">BSOLF_2513</name>
</gene>
<comment type="caution">
    <text evidence="2">The sequence shown here is derived from an EMBL/GenBank/DDBJ whole genome shotgun (WGS) entry which is preliminary data.</text>
</comment>
<evidence type="ECO:0000313" key="2">
    <source>
        <dbReference type="EMBL" id="PTQ56952.1"/>
    </source>
</evidence>